<dbReference type="RefSeq" id="WP_035317636.1">
    <property type="nucleotide sequence ID" value="NZ_CP113524.1"/>
</dbReference>
<name>A0ABY7AGV4_9FIRM</name>
<accession>A0ABY7AGV4</accession>
<dbReference type="Gene3D" id="3.40.50.300">
    <property type="entry name" value="P-loop containing nucleotide triphosphate hydrolases"/>
    <property type="match status" value="1"/>
</dbReference>
<organism evidence="1 2">
    <name type="scientific">Lacrimispora xylanolytica</name>
    <dbReference type="NCBI Taxonomy" id="29375"/>
    <lineage>
        <taxon>Bacteria</taxon>
        <taxon>Bacillati</taxon>
        <taxon>Bacillota</taxon>
        <taxon>Clostridia</taxon>
        <taxon>Lachnospirales</taxon>
        <taxon>Lachnospiraceae</taxon>
        <taxon>Lacrimispora</taxon>
    </lineage>
</organism>
<dbReference type="Pfam" id="PF13238">
    <property type="entry name" value="AAA_18"/>
    <property type="match status" value="1"/>
</dbReference>
<dbReference type="InterPro" id="IPR027417">
    <property type="entry name" value="P-loop_NTPase"/>
</dbReference>
<protein>
    <submittedName>
        <fullName evidence="1">AAA family ATPase</fullName>
    </submittedName>
</protein>
<dbReference type="EMBL" id="CP113524">
    <property type="protein sequence ID" value="WAJ25987.1"/>
    <property type="molecule type" value="Genomic_DNA"/>
</dbReference>
<dbReference type="PANTHER" id="PTHR37816:SF2">
    <property type="entry name" value="DNA TOPOLOGY MODULATION PROTEIN FLAR-RELATED PROTEIN"/>
    <property type="match status" value="1"/>
</dbReference>
<reference evidence="1" key="1">
    <citation type="submission" date="2022-11" db="EMBL/GenBank/DDBJ databases">
        <title>Lacrimispora xylanolytica sy1, complete genome.</title>
        <authorList>
            <person name="Choi S."/>
        </authorList>
    </citation>
    <scope>NUCLEOTIDE SEQUENCE</scope>
    <source>
        <strain evidence="1">Sy1</strain>
    </source>
</reference>
<proteinExistence type="predicted"/>
<dbReference type="PANTHER" id="PTHR37816">
    <property type="entry name" value="YALI0E33011P"/>
    <property type="match status" value="1"/>
</dbReference>
<evidence type="ECO:0000313" key="1">
    <source>
        <dbReference type="EMBL" id="WAJ25987.1"/>
    </source>
</evidence>
<dbReference type="NCBIfam" id="NF004861">
    <property type="entry name" value="PRK06217.1"/>
    <property type="match status" value="1"/>
</dbReference>
<evidence type="ECO:0000313" key="2">
    <source>
        <dbReference type="Proteomes" id="UP001163115"/>
    </source>
</evidence>
<keyword evidence="2" id="KW-1185">Reference proteome</keyword>
<dbReference type="SUPFAM" id="SSF52540">
    <property type="entry name" value="P-loop containing nucleoside triphosphate hydrolases"/>
    <property type="match status" value="1"/>
</dbReference>
<dbReference type="InterPro" id="IPR052922">
    <property type="entry name" value="Cytidylate_Kinase-2"/>
</dbReference>
<sequence length="177" mass="20689">MKYQVIHIYGASGSGTSTLGEAISRRYHYFHMDTDDYYWLPTNPSFTTKRDIEERLFLMKRDIKDHEGVVITGSLVDWGDELIPYFDLAIRVVTDQSVRLERIKKREKERFGSKIEAGGDMFDQHRVFLDWASQYDTGDATMRSKAMHDHWERQLTCKRISVNGGKPVDEILKAIFF</sequence>
<dbReference type="Proteomes" id="UP001163115">
    <property type="component" value="Chromosome"/>
</dbReference>
<gene>
    <name evidence="1" type="ORF">OW255_07680</name>
</gene>